<gene>
    <name evidence="2" type="ORF">PS673_00846</name>
</gene>
<evidence type="ECO:0000313" key="2">
    <source>
        <dbReference type="EMBL" id="VVM52586.1"/>
    </source>
</evidence>
<evidence type="ECO:0000313" key="3">
    <source>
        <dbReference type="Proteomes" id="UP000344274"/>
    </source>
</evidence>
<dbReference type="EMBL" id="CABVHB010000004">
    <property type="protein sequence ID" value="VVM52586.1"/>
    <property type="molecule type" value="Genomic_DNA"/>
</dbReference>
<proteinExistence type="predicted"/>
<protein>
    <recommendedName>
        <fullName evidence="1">Antitoxin Xre/MbcA/ParS-like toxin-binding domain-containing protein</fullName>
    </recommendedName>
</protein>
<evidence type="ECO:0000259" key="1">
    <source>
        <dbReference type="Pfam" id="PF09722"/>
    </source>
</evidence>
<organism evidence="2 3">
    <name type="scientific">Pseudomonas fluorescens</name>
    <dbReference type="NCBI Taxonomy" id="294"/>
    <lineage>
        <taxon>Bacteria</taxon>
        <taxon>Pseudomonadati</taxon>
        <taxon>Pseudomonadota</taxon>
        <taxon>Gammaproteobacteria</taxon>
        <taxon>Pseudomonadales</taxon>
        <taxon>Pseudomonadaceae</taxon>
        <taxon>Pseudomonas</taxon>
    </lineage>
</organism>
<dbReference type="Proteomes" id="UP000344274">
    <property type="component" value="Unassembled WGS sequence"/>
</dbReference>
<dbReference type="InterPro" id="IPR024467">
    <property type="entry name" value="Xre/MbcA/ParS-like_toxin-bd"/>
</dbReference>
<feature type="domain" description="Antitoxin Xre/MbcA/ParS-like toxin-binding" evidence="1">
    <location>
        <begin position="23"/>
        <end position="65"/>
    </location>
</feature>
<reference evidence="2 3" key="1">
    <citation type="submission" date="2019-09" db="EMBL/GenBank/DDBJ databases">
        <authorList>
            <person name="Chandra G."/>
            <person name="Truman W A."/>
        </authorList>
    </citation>
    <scope>NUCLEOTIDE SEQUENCE [LARGE SCALE GENOMIC DNA]</scope>
    <source>
        <strain evidence="2">PS673</strain>
    </source>
</reference>
<dbReference type="AlphaFoldDB" id="A0A5E6Q8L8"/>
<dbReference type="Pfam" id="PF09722">
    <property type="entry name" value="Xre_MbcA_ParS_C"/>
    <property type="match status" value="1"/>
</dbReference>
<name>A0A5E6Q8L8_PSEFL</name>
<sequence length="83" mass="9063">MARGQRLSESDRLFRLVHVMAMAEVLFGDDQKAPRWLSKPKARFSGATMALLSTSKGTRVIEEMLLKWQKVGVLGGTGENGGG</sequence>
<accession>A0A5E6Q8L8</accession>